<accession>A0A3D9XXQ9</accession>
<dbReference type="CDD" id="cd03219">
    <property type="entry name" value="ABC_Mj1267_LivG_branched"/>
    <property type="match status" value="1"/>
</dbReference>
<dbReference type="SMART" id="SM00382">
    <property type="entry name" value="AAA"/>
    <property type="match status" value="1"/>
</dbReference>
<feature type="domain" description="ABC transporter" evidence="4">
    <location>
        <begin position="12"/>
        <end position="253"/>
    </location>
</feature>
<dbReference type="PANTHER" id="PTHR45772:SF9">
    <property type="entry name" value="CONSERVED COMPONENT OF ABC TRANSPORTER FOR NATURAL AMINO ACIDS"/>
    <property type="match status" value="1"/>
</dbReference>
<evidence type="ECO:0000313" key="7">
    <source>
        <dbReference type="Proteomes" id="UP000256794"/>
    </source>
</evidence>
<comment type="caution">
    <text evidence="5">The sequence shown here is derived from an EMBL/GenBank/DDBJ whole genome shotgun (WGS) entry which is preliminary data.</text>
</comment>
<dbReference type="GO" id="GO:0005886">
    <property type="term" value="C:plasma membrane"/>
    <property type="evidence" value="ECO:0007669"/>
    <property type="project" value="TreeGrafter"/>
</dbReference>
<dbReference type="InterPro" id="IPR003439">
    <property type="entry name" value="ABC_transporter-like_ATP-bd"/>
</dbReference>
<evidence type="ECO:0000313" key="5">
    <source>
        <dbReference type="EMBL" id="REF73052.1"/>
    </source>
</evidence>
<sequence>MTSNSASAQPLLRAEDLAISFGAIKAADGVDFALQRNEFVAIIGPNGAGKTTFLNLVTGYLKPHRGNVWLDGRPITRMAPRRISRQGIARAFQIPQLFTDHSLIDNLMLAIAAREGIWQGLTPLNRRAYRDEAMEVLELLGLAADAETMTGTLPEGLRKLADITLAFALNPKLLVLDEPTSGVSSIERFRIMETLMNAMRRRGLSALFVEHDMEVVQKYADRVVVWNAGHVMAEGTPAEVMSNPEVLESVVGVV</sequence>
<accession>A0A3E0BL55</accession>
<dbReference type="EMBL" id="QTUJ01000001">
    <property type="protein sequence ID" value="REF73052.1"/>
    <property type="molecule type" value="Genomic_DNA"/>
</dbReference>
<dbReference type="Gene3D" id="3.40.50.300">
    <property type="entry name" value="P-loop containing nucleotide triphosphate hydrolases"/>
    <property type="match status" value="1"/>
</dbReference>
<evidence type="ECO:0000313" key="8">
    <source>
        <dbReference type="Proteomes" id="UP000256941"/>
    </source>
</evidence>
<dbReference type="Proteomes" id="UP000256794">
    <property type="component" value="Unassembled WGS sequence"/>
</dbReference>
<gene>
    <name evidence="6" type="ORF">ATH84_103937</name>
    <name evidence="5" type="ORF">BDD41_1568</name>
</gene>
<dbReference type="RefSeq" id="WP_036758301.1">
    <property type="nucleotide sequence ID" value="NZ_CP035287.1"/>
</dbReference>
<keyword evidence="2" id="KW-0547">Nucleotide-binding</keyword>
<keyword evidence="3 5" id="KW-0067">ATP-binding</keyword>
<dbReference type="InterPro" id="IPR051120">
    <property type="entry name" value="ABC_AA/LPS_Transport"/>
</dbReference>
<evidence type="ECO:0000259" key="4">
    <source>
        <dbReference type="PROSITE" id="PS50893"/>
    </source>
</evidence>
<dbReference type="AlphaFoldDB" id="A0A3E0BL55"/>
<evidence type="ECO:0000256" key="2">
    <source>
        <dbReference type="ARBA" id="ARBA00022741"/>
    </source>
</evidence>
<dbReference type="GO" id="GO:0016887">
    <property type="term" value="F:ATP hydrolysis activity"/>
    <property type="evidence" value="ECO:0007669"/>
    <property type="project" value="InterPro"/>
</dbReference>
<organism evidence="5 8">
    <name type="scientific">Paracoccus versutus</name>
    <name type="common">Thiobacillus versutus</name>
    <dbReference type="NCBI Taxonomy" id="34007"/>
    <lineage>
        <taxon>Bacteria</taxon>
        <taxon>Pseudomonadati</taxon>
        <taxon>Pseudomonadota</taxon>
        <taxon>Alphaproteobacteria</taxon>
        <taxon>Rhodobacterales</taxon>
        <taxon>Paracoccaceae</taxon>
        <taxon>Paracoccus</taxon>
    </lineage>
</organism>
<proteinExistence type="predicted"/>
<dbReference type="InterPro" id="IPR027417">
    <property type="entry name" value="P-loop_NTPase"/>
</dbReference>
<keyword evidence="7" id="KW-1185">Reference proteome</keyword>
<dbReference type="InterPro" id="IPR032823">
    <property type="entry name" value="BCA_ABC_TP_C"/>
</dbReference>
<dbReference type="PROSITE" id="PS50893">
    <property type="entry name" value="ABC_TRANSPORTER_2"/>
    <property type="match status" value="1"/>
</dbReference>
<dbReference type="EMBL" id="QUMX01000039">
    <property type="protein sequence ID" value="REG34108.1"/>
    <property type="molecule type" value="Genomic_DNA"/>
</dbReference>
<evidence type="ECO:0000313" key="6">
    <source>
        <dbReference type="EMBL" id="REG34108.1"/>
    </source>
</evidence>
<name>A0A3E0BL55_PARVE</name>
<dbReference type="Pfam" id="PF00005">
    <property type="entry name" value="ABC_tran"/>
    <property type="match status" value="1"/>
</dbReference>
<dbReference type="GO" id="GO:0005524">
    <property type="term" value="F:ATP binding"/>
    <property type="evidence" value="ECO:0007669"/>
    <property type="project" value="UniProtKB-KW"/>
</dbReference>
<dbReference type="Pfam" id="PF12399">
    <property type="entry name" value="BCA_ABC_TP_C"/>
    <property type="match status" value="1"/>
</dbReference>
<evidence type="ECO:0000256" key="1">
    <source>
        <dbReference type="ARBA" id="ARBA00022448"/>
    </source>
</evidence>
<dbReference type="InterPro" id="IPR003593">
    <property type="entry name" value="AAA+_ATPase"/>
</dbReference>
<dbReference type="Proteomes" id="UP000256941">
    <property type="component" value="Unassembled WGS sequence"/>
</dbReference>
<keyword evidence="1" id="KW-0813">Transport</keyword>
<dbReference type="SUPFAM" id="SSF52540">
    <property type="entry name" value="P-loop containing nucleoside triphosphate hydrolases"/>
    <property type="match status" value="1"/>
</dbReference>
<reference evidence="7 8" key="1">
    <citation type="submission" date="2018-08" db="EMBL/GenBank/DDBJ databases">
        <title>Genomic Encyclopedia of Archaeal and Bacterial Type Strains, Phase II (KMG-II): from individual species to whole genera.</title>
        <authorList>
            <person name="Goeker M."/>
        </authorList>
    </citation>
    <scope>NUCLEOTIDE SEQUENCE [LARGE SCALE GENOMIC DNA]</scope>
    <source>
        <strain evidence="5 8">DSM 17099</strain>
        <strain evidence="6 7">DSM 582</strain>
    </source>
</reference>
<protein>
    <submittedName>
        <fullName evidence="5">Amino acid/amide ABC transporter ATP-binding protein 1 (HAAT family)</fullName>
    </submittedName>
    <submittedName>
        <fullName evidence="6">Branched-chain amino acid transport system ATP-binding protein</fullName>
    </submittedName>
</protein>
<dbReference type="PANTHER" id="PTHR45772">
    <property type="entry name" value="CONSERVED COMPONENT OF ABC TRANSPORTER FOR NATURAL AMINO ACIDS-RELATED"/>
    <property type="match status" value="1"/>
</dbReference>
<evidence type="ECO:0000256" key="3">
    <source>
        <dbReference type="ARBA" id="ARBA00022840"/>
    </source>
</evidence>